<dbReference type="PROSITE" id="PS01005">
    <property type="entry name" value="FORMATE_NITRITE_TP_1"/>
    <property type="match status" value="1"/>
</dbReference>
<dbReference type="PANTHER" id="PTHR30520:SF6">
    <property type="entry name" value="FORMATE_NITRATE FAMILY TRANSPORTER (EUROFUNG)"/>
    <property type="match status" value="1"/>
</dbReference>
<feature type="compositionally biased region" description="Polar residues" evidence="6">
    <location>
        <begin position="554"/>
        <end position="592"/>
    </location>
</feature>
<dbReference type="NCBIfam" id="TIGR00790">
    <property type="entry name" value="fnt"/>
    <property type="match status" value="1"/>
</dbReference>
<dbReference type="EMBL" id="LK052886">
    <property type="protein sequence ID" value="CDR37784.1"/>
    <property type="molecule type" value="Genomic_DNA"/>
</dbReference>
<name>A0A061AST2_CYBFA</name>
<dbReference type="PANTHER" id="PTHR30520">
    <property type="entry name" value="FORMATE TRANSPORTER-RELATED"/>
    <property type="match status" value="1"/>
</dbReference>
<dbReference type="AlphaFoldDB" id="A0A061AST2"/>
<feature type="transmembrane region" description="Helical" evidence="7">
    <location>
        <begin position="193"/>
        <end position="213"/>
    </location>
</feature>
<evidence type="ECO:0000256" key="3">
    <source>
        <dbReference type="ARBA" id="ARBA00022989"/>
    </source>
</evidence>
<protein>
    <submittedName>
        <fullName evidence="8">CYFA0S01e17128g1_1</fullName>
    </submittedName>
</protein>
<dbReference type="InterPro" id="IPR024002">
    <property type="entry name" value="For/NO2_transpt_CS"/>
</dbReference>
<feature type="region of interest" description="Disordered" evidence="6">
    <location>
        <begin position="460"/>
        <end position="491"/>
    </location>
</feature>
<gene>
    <name evidence="8" type="ORF">CYFA0S_01e17128g</name>
</gene>
<evidence type="ECO:0000313" key="8">
    <source>
        <dbReference type="EMBL" id="CDR37784.1"/>
    </source>
</evidence>
<feature type="region of interest" description="Disordered" evidence="6">
    <location>
        <begin position="402"/>
        <end position="443"/>
    </location>
</feature>
<comment type="similarity">
    <text evidence="5">Belongs to the FNT transporter (TC 1.A.16) family.</text>
</comment>
<feature type="region of interest" description="Disordered" evidence="6">
    <location>
        <begin position="283"/>
        <end position="375"/>
    </location>
</feature>
<keyword evidence="3 7" id="KW-1133">Transmembrane helix</keyword>
<comment type="subcellular location">
    <subcellularLocation>
        <location evidence="1">Membrane</location>
        <topology evidence="1">Multi-pass membrane protein</topology>
    </subcellularLocation>
</comment>
<evidence type="ECO:0000256" key="1">
    <source>
        <dbReference type="ARBA" id="ARBA00004141"/>
    </source>
</evidence>
<dbReference type="GO" id="GO:0015513">
    <property type="term" value="F:high-affinity secondary active nitrite transmembrane transporter activity"/>
    <property type="evidence" value="ECO:0007669"/>
    <property type="project" value="TreeGrafter"/>
</dbReference>
<feature type="compositionally biased region" description="Polar residues" evidence="6">
    <location>
        <begin position="405"/>
        <end position="415"/>
    </location>
</feature>
<feature type="compositionally biased region" description="Low complexity" evidence="6">
    <location>
        <begin position="348"/>
        <end position="359"/>
    </location>
</feature>
<organism evidence="8">
    <name type="scientific">Cyberlindnera fabianii</name>
    <name type="common">Yeast</name>
    <name type="synonym">Hansenula fabianii</name>
    <dbReference type="NCBI Taxonomy" id="36022"/>
    <lineage>
        <taxon>Eukaryota</taxon>
        <taxon>Fungi</taxon>
        <taxon>Dikarya</taxon>
        <taxon>Ascomycota</taxon>
        <taxon>Saccharomycotina</taxon>
        <taxon>Saccharomycetes</taxon>
        <taxon>Phaffomycetales</taxon>
        <taxon>Phaffomycetaceae</taxon>
        <taxon>Cyberlindnera</taxon>
    </lineage>
</organism>
<reference evidence="8" key="1">
    <citation type="journal article" date="2014" name="Genome Announc.">
        <title>Genome sequence of the yeast Cyberlindnera fabianii (Hansenula fabianii).</title>
        <authorList>
            <person name="Freel K.C."/>
            <person name="Sarilar V."/>
            <person name="Neuveglise C."/>
            <person name="Devillers H."/>
            <person name="Friedrich A."/>
            <person name="Schacherer J."/>
        </authorList>
    </citation>
    <scope>NUCLEOTIDE SEQUENCE</scope>
    <source>
        <strain evidence="8">YJS4271</strain>
    </source>
</reference>
<feature type="compositionally biased region" description="Basic and acidic residues" evidence="6">
    <location>
        <begin position="283"/>
        <end position="292"/>
    </location>
</feature>
<keyword evidence="2 7" id="KW-0812">Transmembrane</keyword>
<feature type="transmembrane region" description="Helical" evidence="7">
    <location>
        <begin position="233"/>
        <end position="260"/>
    </location>
</feature>
<feature type="region of interest" description="Disordered" evidence="6">
    <location>
        <begin position="541"/>
        <end position="612"/>
    </location>
</feature>
<dbReference type="PhylomeDB" id="A0A061AST2"/>
<dbReference type="VEuPathDB" id="FungiDB:BON22_1622"/>
<dbReference type="OrthoDB" id="4829at2759"/>
<feature type="transmembrane region" description="Helical" evidence="7">
    <location>
        <begin position="166"/>
        <end position="186"/>
    </location>
</feature>
<sequence length="612" mass="66969">MADDTYYITPHEAALAVVATSMKKARLRLDTLIINSIIGGILFSAGGMLHLCAQAENPKLWEENPGIIHFQQGAVYAIGLFYVIMMGAELFNSNILYFSVGVCRGAVTIIDLLISWSVSWIFNLGSNLFVCYVICNLSGATQAKLYVQGSIQIVEDKMSYSFIQTFLKGVAGNFCVCLAVYLQLLAKPIHVKLIVMAIPIFTFVSMGFTHTVADMYLVPMGLINGAPYGVGHWIWKGLIPATLGNAVGGSFFGIVIPWYLHLVTVERDRKMLSLPEYDAKDEQPELEMDSRVVRVKSKSSQNPSPEKSVSEDETDGSDSTSRTGPDFNPVSYRPQVDEPVDPLTRTQSAMSRFSSATTRSSRHMRSPPGVFPVMGMGKPLSREATIAGSNHDDESVIDDARSLDSYHTSSRSVNDGASMLSRRSLKKSQQEEEDNYVSAGGYNARENTLGETLKRAVTNCRRSSKESHTQPDIEMGQGPSLSPPQLARRESVGSKLLRTFSAMTQRQPDTAEGINDHLNRHKITQRAASASDNIAGIESYSSDDIISRPRPARTASQKSTSSHYTSDARTQRSQGLTQQVQLDPITSGSGSRVGSLDAMSDAIMGDVDEKEQ</sequence>
<dbReference type="Gene3D" id="1.20.1080.10">
    <property type="entry name" value="Glycerol uptake facilitator protein"/>
    <property type="match status" value="1"/>
</dbReference>
<proteinExistence type="inferred from homology"/>
<dbReference type="InterPro" id="IPR023271">
    <property type="entry name" value="Aquaporin-like"/>
</dbReference>
<feature type="transmembrane region" description="Helical" evidence="7">
    <location>
        <begin position="70"/>
        <end position="88"/>
    </location>
</feature>
<evidence type="ECO:0000256" key="7">
    <source>
        <dbReference type="SAM" id="Phobius"/>
    </source>
</evidence>
<dbReference type="GO" id="GO:0005886">
    <property type="term" value="C:plasma membrane"/>
    <property type="evidence" value="ECO:0007669"/>
    <property type="project" value="TreeGrafter"/>
</dbReference>
<dbReference type="Pfam" id="PF01226">
    <property type="entry name" value="Form_Nir_trans"/>
    <property type="match status" value="1"/>
</dbReference>
<keyword evidence="4 7" id="KW-0472">Membrane</keyword>
<evidence type="ECO:0000256" key="4">
    <source>
        <dbReference type="ARBA" id="ARBA00023136"/>
    </source>
</evidence>
<dbReference type="InterPro" id="IPR000292">
    <property type="entry name" value="For/NO2_transpt"/>
</dbReference>
<feature type="transmembrane region" description="Helical" evidence="7">
    <location>
        <begin position="32"/>
        <end position="50"/>
    </location>
</feature>
<accession>A0A061AST2</accession>
<evidence type="ECO:0000256" key="5">
    <source>
        <dbReference type="ARBA" id="ARBA00049660"/>
    </source>
</evidence>
<dbReference type="GO" id="GO:0015707">
    <property type="term" value="P:nitrite transport"/>
    <property type="evidence" value="ECO:0007669"/>
    <property type="project" value="TreeGrafter"/>
</dbReference>
<evidence type="ECO:0000256" key="2">
    <source>
        <dbReference type="ARBA" id="ARBA00022692"/>
    </source>
</evidence>
<evidence type="ECO:0000256" key="6">
    <source>
        <dbReference type="SAM" id="MobiDB-lite"/>
    </source>
</evidence>